<dbReference type="EMBL" id="BJVQ01000102">
    <property type="protein sequence ID" value="GEL48720.1"/>
    <property type="molecule type" value="Genomic_DNA"/>
</dbReference>
<comment type="caution">
    <text evidence="2">The sequence shown here is derived from an EMBL/GenBank/DDBJ whole genome shotgun (WGS) entry which is preliminary data.</text>
</comment>
<gene>
    <name evidence="2" type="ORF">CHO01_38360</name>
</gene>
<keyword evidence="3" id="KW-1185">Reference proteome</keyword>
<name>A0A511FHM0_9CELL</name>
<protein>
    <submittedName>
        <fullName evidence="2">Uncharacterized protein</fullName>
    </submittedName>
</protein>
<accession>A0A511FHM0</accession>
<evidence type="ECO:0000256" key="1">
    <source>
        <dbReference type="SAM" id="MobiDB-lite"/>
    </source>
</evidence>
<evidence type="ECO:0000313" key="3">
    <source>
        <dbReference type="Proteomes" id="UP000321723"/>
    </source>
</evidence>
<dbReference type="AlphaFoldDB" id="A0A511FHM0"/>
<proteinExistence type="predicted"/>
<feature type="region of interest" description="Disordered" evidence="1">
    <location>
        <begin position="51"/>
        <end position="72"/>
    </location>
</feature>
<organism evidence="2 3">
    <name type="scientific">Cellulomonas hominis</name>
    <dbReference type="NCBI Taxonomy" id="156981"/>
    <lineage>
        <taxon>Bacteria</taxon>
        <taxon>Bacillati</taxon>
        <taxon>Actinomycetota</taxon>
        <taxon>Actinomycetes</taxon>
        <taxon>Micrococcales</taxon>
        <taxon>Cellulomonadaceae</taxon>
        <taxon>Cellulomonas</taxon>
    </lineage>
</organism>
<reference evidence="2 3" key="1">
    <citation type="submission" date="2019-07" db="EMBL/GenBank/DDBJ databases">
        <title>Whole genome shotgun sequence of Cellulomonas hominis NBRC 16055.</title>
        <authorList>
            <person name="Hosoyama A."/>
            <person name="Uohara A."/>
            <person name="Ohji S."/>
            <person name="Ichikawa N."/>
        </authorList>
    </citation>
    <scope>NUCLEOTIDE SEQUENCE [LARGE SCALE GENOMIC DNA]</scope>
    <source>
        <strain evidence="2 3">NBRC 16055</strain>
    </source>
</reference>
<sequence>MACISPRFRVVVVRLARWRTGAATGTTRPDRPLRRRFGGSVARVCDPTLARVPDKPCTRSHTGAADPARSDG</sequence>
<evidence type="ECO:0000313" key="2">
    <source>
        <dbReference type="EMBL" id="GEL48720.1"/>
    </source>
</evidence>
<dbReference type="Proteomes" id="UP000321723">
    <property type="component" value="Unassembled WGS sequence"/>
</dbReference>